<dbReference type="AlphaFoldDB" id="N0B305"/>
<protein>
    <submittedName>
        <fullName evidence="2">Uncharacterized protein</fullName>
    </submittedName>
</protein>
<dbReference type="EMBL" id="CP005587">
    <property type="protein sequence ID" value="AGK57378.1"/>
    <property type="molecule type" value="Genomic_DNA"/>
</dbReference>
<dbReference type="HOGENOM" id="CLU_094531_0_0_5"/>
<keyword evidence="1" id="KW-0472">Membrane</keyword>
<evidence type="ECO:0000256" key="1">
    <source>
        <dbReference type="SAM" id="Phobius"/>
    </source>
</evidence>
<dbReference type="KEGG" id="hdt:HYPDE_28493"/>
<organism evidence="2 3">
    <name type="scientific">Hyphomicrobium denitrificans 1NES1</name>
    <dbReference type="NCBI Taxonomy" id="670307"/>
    <lineage>
        <taxon>Bacteria</taxon>
        <taxon>Pseudomonadati</taxon>
        <taxon>Pseudomonadota</taxon>
        <taxon>Alphaproteobacteria</taxon>
        <taxon>Hyphomicrobiales</taxon>
        <taxon>Hyphomicrobiaceae</taxon>
        <taxon>Hyphomicrobium</taxon>
    </lineage>
</organism>
<dbReference type="Proteomes" id="UP000005952">
    <property type="component" value="Chromosome"/>
</dbReference>
<sequence>MSGLLRQATAIVLPTIVILVILTTALAAAVLSPRLLPRRVRMDDAPDRPRAFGSEMSWLAVKTDDAGYLAVVLGLGDLSVANWNSGLGAIYDLELSDTFVFISPPVAGWTFVAGVSLPLPQGGSFVDKAAPLLLRVAREFRSVQYFATFSIIDFYAWARFENGRPVRAVAIGEAGIVWDLGRPTPVERKLGLSMMELRGVLNRHGDIGGALQLHPTEPHVLCIAEGWGINPMAIEAFADESGVGWIARAPHAWRAERVRSAA</sequence>
<evidence type="ECO:0000313" key="2">
    <source>
        <dbReference type="EMBL" id="AGK57378.1"/>
    </source>
</evidence>
<name>N0B305_9HYPH</name>
<evidence type="ECO:0000313" key="3">
    <source>
        <dbReference type="Proteomes" id="UP000005952"/>
    </source>
</evidence>
<proteinExistence type="predicted"/>
<keyword evidence="3" id="KW-1185">Reference proteome</keyword>
<feature type="transmembrane region" description="Helical" evidence="1">
    <location>
        <begin position="12"/>
        <end position="32"/>
    </location>
</feature>
<keyword evidence="1" id="KW-0812">Transmembrane</keyword>
<reference evidence="2 3" key="1">
    <citation type="journal article" date="2013" name="Genome Announc.">
        <title>Genome sequences for three denitrifying bacterial strains isolated from a uranium- and nitrate-contaminated subsurface environment.</title>
        <authorList>
            <person name="Venkatramanan R."/>
            <person name="Prakash O."/>
            <person name="Woyke T."/>
            <person name="Chain P."/>
            <person name="Goodwin L.A."/>
            <person name="Watson D."/>
            <person name="Brooks S."/>
            <person name="Kostka J.E."/>
            <person name="Green S.J."/>
        </authorList>
    </citation>
    <scope>NUCLEOTIDE SEQUENCE [LARGE SCALE GENOMIC DNA]</scope>
    <source>
        <strain evidence="2 3">1NES1</strain>
    </source>
</reference>
<gene>
    <name evidence="2" type="ORF">HYPDE_28493</name>
</gene>
<accession>N0B305</accession>
<keyword evidence="1" id="KW-1133">Transmembrane helix</keyword>
<dbReference type="eggNOG" id="ENOG5032YGT">
    <property type="taxonomic scope" value="Bacteria"/>
</dbReference>
<dbReference type="STRING" id="670307.HYPDE_28493"/>